<name>A0A3R7ISS4_9ACTN</name>
<keyword evidence="1" id="KW-0472">Membrane</keyword>
<accession>A0A3R7ISS4</accession>
<dbReference type="PIRSF" id="PIRSF033535">
    <property type="entry name" value="UCP033535_plp"/>
    <property type="match status" value="1"/>
</dbReference>
<reference evidence="2 3" key="1">
    <citation type="journal article" date="2014" name="Genome Announc.">
        <title>Draft Genome Sequence of Streptomyces fradiae ATCC 19609, a Strain Highly Sensitive to Antibiotics.</title>
        <authorList>
            <person name="Bekker O.B."/>
            <person name="Klimina K.M."/>
            <person name="Vatlin A.A."/>
            <person name="Zakharevich N.V."/>
            <person name="Kasianov A.S."/>
            <person name="Danilenko V.N."/>
        </authorList>
    </citation>
    <scope>NUCLEOTIDE SEQUENCE [LARGE SCALE GENOMIC DNA]</scope>
    <source>
        <strain evidence="2 3">ATCC 19609</strain>
    </source>
</reference>
<protein>
    <submittedName>
        <fullName evidence="2">DUF2291 domain-containing protein</fullName>
    </submittedName>
</protein>
<keyword evidence="1" id="KW-0812">Transmembrane</keyword>
<dbReference type="Pfam" id="PF10054">
    <property type="entry name" value="DUF2291"/>
    <property type="match status" value="1"/>
</dbReference>
<keyword evidence="3" id="KW-1185">Reference proteome</keyword>
<dbReference type="OrthoDB" id="6631333at2"/>
<feature type="transmembrane region" description="Helical" evidence="1">
    <location>
        <begin position="26"/>
        <end position="45"/>
    </location>
</feature>
<sequence>MTTVQDTHDGWDAGRGRWLTLGRDSLIALVLLVMAIAATTTYRSADSSAAGGPAKFDAEEYGAVTYPKAVSAIEKRAVDIVTLQRAIAADSDAAGARYGTREGTGPYSYAVRLTGTAGAVRGGLLPVTVPGAGKARVGVQVGPAVNGTALRDAAGFITFGQFTNQVDYADAATALNNQLKSEVLAGLRPDALDGEKITVVGAMTPLTGDVLTVTPVSVEVAS</sequence>
<evidence type="ECO:0000313" key="2">
    <source>
        <dbReference type="EMBL" id="RKM95411.1"/>
    </source>
</evidence>
<dbReference type="InterPro" id="IPR036215">
    <property type="entry name" value="TM0957-like_sf"/>
</dbReference>
<dbReference type="EMBL" id="JNAD02000006">
    <property type="protein sequence ID" value="RKM95411.1"/>
    <property type="molecule type" value="Genomic_DNA"/>
</dbReference>
<dbReference type="Proteomes" id="UP000028058">
    <property type="component" value="Unassembled WGS sequence"/>
</dbReference>
<evidence type="ECO:0000313" key="3">
    <source>
        <dbReference type="Proteomes" id="UP000028058"/>
    </source>
</evidence>
<dbReference type="SUPFAM" id="SSF141318">
    <property type="entry name" value="TM0957-like"/>
    <property type="match status" value="1"/>
</dbReference>
<dbReference type="AlphaFoldDB" id="A0A3R7ISS4"/>
<proteinExistence type="predicted"/>
<dbReference type="RefSeq" id="WP_050363313.1">
    <property type="nucleotide sequence ID" value="NZ_CP134822.1"/>
</dbReference>
<dbReference type="InterPro" id="IPR014582">
    <property type="entry name" value="UCP033535_lipo"/>
</dbReference>
<gene>
    <name evidence="2" type="ORF">SFRA_015280</name>
</gene>
<keyword evidence="1" id="KW-1133">Transmembrane helix</keyword>
<evidence type="ECO:0000256" key="1">
    <source>
        <dbReference type="SAM" id="Phobius"/>
    </source>
</evidence>
<comment type="caution">
    <text evidence="2">The sequence shown here is derived from an EMBL/GenBank/DDBJ whole genome shotgun (WGS) entry which is preliminary data.</text>
</comment>
<organism evidence="2 3">
    <name type="scientific">Streptomyces xinghaiensis</name>
    <dbReference type="NCBI Taxonomy" id="1038928"/>
    <lineage>
        <taxon>Bacteria</taxon>
        <taxon>Bacillati</taxon>
        <taxon>Actinomycetota</taxon>
        <taxon>Actinomycetes</taxon>
        <taxon>Kitasatosporales</taxon>
        <taxon>Streptomycetaceae</taxon>
        <taxon>Streptomyces</taxon>
    </lineage>
</organism>